<evidence type="ECO:0000313" key="3">
    <source>
        <dbReference type="Proteomes" id="UP000178188"/>
    </source>
</evidence>
<evidence type="ECO:0000256" key="1">
    <source>
        <dbReference type="SAM" id="MobiDB-lite"/>
    </source>
</evidence>
<dbReference type="EMBL" id="MEXU01000008">
    <property type="protein sequence ID" value="OGD11136.1"/>
    <property type="molecule type" value="Genomic_DNA"/>
</dbReference>
<name>A0A1F4ZZ43_9BACT</name>
<protein>
    <submittedName>
        <fullName evidence="2">Uncharacterized protein</fullName>
    </submittedName>
</protein>
<reference evidence="2 3" key="1">
    <citation type="journal article" date="2016" name="Nat. Commun.">
        <title>Thousands of microbial genomes shed light on interconnected biogeochemical processes in an aquifer system.</title>
        <authorList>
            <person name="Anantharaman K."/>
            <person name="Brown C.T."/>
            <person name="Hug L.A."/>
            <person name="Sharon I."/>
            <person name="Castelle C.J."/>
            <person name="Probst A.J."/>
            <person name="Thomas B.C."/>
            <person name="Singh A."/>
            <person name="Wilkins M.J."/>
            <person name="Karaoz U."/>
            <person name="Brodie E.L."/>
            <person name="Williams K.H."/>
            <person name="Hubbard S.S."/>
            <person name="Banfield J.F."/>
        </authorList>
    </citation>
    <scope>NUCLEOTIDE SEQUENCE [LARGE SCALE GENOMIC DNA]</scope>
</reference>
<proteinExistence type="predicted"/>
<organism evidence="2 3">
    <name type="scientific">Candidatus Amesbacteria bacterium RIFOXYB1_FULL_47_9</name>
    <dbReference type="NCBI Taxonomy" id="1797266"/>
    <lineage>
        <taxon>Bacteria</taxon>
        <taxon>Candidatus Amesiibacteriota</taxon>
    </lineage>
</organism>
<feature type="region of interest" description="Disordered" evidence="1">
    <location>
        <begin position="1"/>
        <end position="25"/>
    </location>
</feature>
<comment type="caution">
    <text evidence="2">The sequence shown here is derived from an EMBL/GenBank/DDBJ whole genome shotgun (WGS) entry which is preliminary data.</text>
</comment>
<dbReference type="AlphaFoldDB" id="A0A1F4ZZ43"/>
<accession>A0A1F4ZZ43</accession>
<sequence>MRVRLPTTAEISGGEKGGNAEDTIETGSRVRLYGGMTFTTVFRGPDIPVLKPEKETGIL</sequence>
<evidence type="ECO:0000313" key="2">
    <source>
        <dbReference type="EMBL" id="OGD11136.1"/>
    </source>
</evidence>
<gene>
    <name evidence="2" type="ORF">A2395_01490</name>
</gene>
<dbReference type="Proteomes" id="UP000178188">
    <property type="component" value="Unassembled WGS sequence"/>
</dbReference>